<dbReference type="EMBL" id="JAUSRE010000003">
    <property type="protein sequence ID" value="MDP9887360.1"/>
    <property type="molecule type" value="Genomic_DNA"/>
</dbReference>
<keyword evidence="4" id="KW-1185">Reference proteome</keyword>
<feature type="region of interest" description="Disordered" evidence="1">
    <location>
        <begin position="37"/>
        <end position="74"/>
    </location>
</feature>
<dbReference type="RefSeq" id="WP_307304768.1">
    <property type="nucleotide sequence ID" value="NZ_JAUSRE010000003.1"/>
</dbReference>
<sequence length="216" mass="22004">MGSQSRPQEIHRPRVRMCVLAASLMLVLSGCAAAASEGPVSRSPEAGTSASPDASAGAGVSAPRPAGQTAAAVPEGPSAAATMVCGDETRANIVRILSLPSDPVTTNSWTDRLYTCTYGLPAGPLVLSVKEASDPQAAHAYFEGLQQKTVGAVPIEGMANLGFPAFQTPASAVFVKDNFVLTVDAAALPGALGPHDVSRDALAYQIATAVLACWSE</sequence>
<feature type="chain" id="PRO_5045645287" description="DUF3558 domain-containing protein" evidence="2">
    <location>
        <begin position="35"/>
        <end position="216"/>
    </location>
</feature>
<protein>
    <recommendedName>
        <fullName evidence="5">DUF3558 domain-containing protein</fullName>
    </recommendedName>
</protein>
<name>A0ABT9RQ56_9MICC</name>
<reference evidence="3 4" key="1">
    <citation type="submission" date="2023-07" db="EMBL/GenBank/DDBJ databases">
        <title>Sorghum-associated microbial communities from plants grown in Nebraska, USA.</title>
        <authorList>
            <person name="Schachtman D."/>
        </authorList>
    </citation>
    <scope>NUCLEOTIDE SEQUENCE [LARGE SCALE GENOMIC DNA]</scope>
    <source>
        <strain evidence="3 4">CC222</strain>
    </source>
</reference>
<evidence type="ECO:0008006" key="5">
    <source>
        <dbReference type="Google" id="ProtNLM"/>
    </source>
</evidence>
<dbReference type="Proteomes" id="UP001226577">
    <property type="component" value="Unassembled WGS sequence"/>
</dbReference>
<evidence type="ECO:0000256" key="2">
    <source>
        <dbReference type="SAM" id="SignalP"/>
    </source>
</evidence>
<proteinExistence type="predicted"/>
<dbReference type="PROSITE" id="PS51257">
    <property type="entry name" value="PROKAR_LIPOPROTEIN"/>
    <property type="match status" value="1"/>
</dbReference>
<comment type="caution">
    <text evidence="3">The sequence shown here is derived from an EMBL/GenBank/DDBJ whole genome shotgun (WGS) entry which is preliminary data.</text>
</comment>
<feature type="signal peptide" evidence="2">
    <location>
        <begin position="1"/>
        <end position="34"/>
    </location>
</feature>
<keyword evidence="2" id="KW-0732">Signal</keyword>
<organism evidence="3 4">
    <name type="scientific">Pseudarthrobacter enclensis</name>
    <dbReference type="NCBI Taxonomy" id="993070"/>
    <lineage>
        <taxon>Bacteria</taxon>
        <taxon>Bacillati</taxon>
        <taxon>Actinomycetota</taxon>
        <taxon>Actinomycetes</taxon>
        <taxon>Micrococcales</taxon>
        <taxon>Micrococcaceae</taxon>
        <taxon>Pseudarthrobacter</taxon>
    </lineage>
</organism>
<evidence type="ECO:0000313" key="3">
    <source>
        <dbReference type="EMBL" id="MDP9887360.1"/>
    </source>
</evidence>
<evidence type="ECO:0000256" key="1">
    <source>
        <dbReference type="SAM" id="MobiDB-lite"/>
    </source>
</evidence>
<accession>A0ABT9RQ56</accession>
<gene>
    <name evidence="3" type="ORF">J2X98_000931</name>
</gene>
<evidence type="ECO:0000313" key="4">
    <source>
        <dbReference type="Proteomes" id="UP001226577"/>
    </source>
</evidence>